<feature type="region of interest" description="Disordered" evidence="1">
    <location>
        <begin position="344"/>
        <end position="369"/>
    </location>
</feature>
<feature type="region of interest" description="Disordered" evidence="1">
    <location>
        <begin position="391"/>
        <end position="412"/>
    </location>
</feature>
<evidence type="ECO:0000313" key="4">
    <source>
        <dbReference type="Proteomes" id="UP000070412"/>
    </source>
</evidence>
<proteinExistence type="predicted"/>
<dbReference type="Proteomes" id="UP000070412">
    <property type="component" value="Unassembled WGS sequence"/>
</dbReference>
<reference evidence="3" key="3">
    <citation type="submission" date="2022-06" db="UniProtKB">
        <authorList>
            <consortium name="EnsemblMetazoa"/>
        </authorList>
    </citation>
    <scope>IDENTIFICATION</scope>
</reference>
<protein>
    <submittedName>
        <fullName evidence="2 3">Uncharacterized protein</fullName>
    </submittedName>
</protein>
<dbReference type="EMBL" id="WVUK01000062">
    <property type="protein sequence ID" value="KAF7490193.1"/>
    <property type="molecule type" value="Genomic_DNA"/>
</dbReference>
<feature type="region of interest" description="Disordered" evidence="1">
    <location>
        <begin position="53"/>
        <end position="146"/>
    </location>
</feature>
<organism evidence="2">
    <name type="scientific">Sarcoptes scabiei</name>
    <name type="common">Itch mite</name>
    <name type="synonym">Acarus scabiei</name>
    <dbReference type="NCBI Taxonomy" id="52283"/>
    <lineage>
        <taxon>Eukaryota</taxon>
        <taxon>Metazoa</taxon>
        <taxon>Ecdysozoa</taxon>
        <taxon>Arthropoda</taxon>
        <taxon>Chelicerata</taxon>
        <taxon>Arachnida</taxon>
        <taxon>Acari</taxon>
        <taxon>Acariformes</taxon>
        <taxon>Sarcoptiformes</taxon>
        <taxon>Astigmata</taxon>
        <taxon>Psoroptidia</taxon>
        <taxon>Sarcoptoidea</taxon>
        <taxon>Sarcoptidae</taxon>
        <taxon>Sarcoptinae</taxon>
        <taxon>Sarcoptes</taxon>
    </lineage>
</organism>
<reference evidence="2" key="2">
    <citation type="submission" date="2020-01" db="EMBL/GenBank/DDBJ databases">
        <authorList>
            <person name="Korhonen P.K.K."/>
            <person name="Guangxu M.G."/>
            <person name="Wang T.W."/>
            <person name="Stroehlein A.J.S."/>
            <person name="Young N.D."/>
            <person name="Ang C.-S.A."/>
            <person name="Fernando D.W.F."/>
            <person name="Lu H.L."/>
            <person name="Taylor S.T."/>
            <person name="Ehtesham M.E.M."/>
            <person name="Najaraj S.H.N."/>
            <person name="Harsha G.H.G."/>
            <person name="Madugundu A.M."/>
            <person name="Renuse S.R."/>
            <person name="Holt D.H."/>
            <person name="Pandey A.P."/>
            <person name="Papenfuss A.P."/>
            <person name="Gasser R.B.G."/>
            <person name="Fischer K.F."/>
        </authorList>
    </citation>
    <scope>NUCLEOTIDE SEQUENCE</scope>
    <source>
        <strain evidence="2">SSS_KF_BRIS2020</strain>
    </source>
</reference>
<feature type="compositionally biased region" description="Basic residues" evidence="1">
    <location>
        <begin position="85"/>
        <end position="98"/>
    </location>
</feature>
<feature type="compositionally biased region" description="Low complexity" evidence="1">
    <location>
        <begin position="53"/>
        <end position="71"/>
    </location>
</feature>
<evidence type="ECO:0000256" key="1">
    <source>
        <dbReference type="SAM" id="MobiDB-lite"/>
    </source>
</evidence>
<keyword evidence="4" id="KW-1185">Reference proteome</keyword>
<evidence type="ECO:0000313" key="3">
    <source>
        <dbReference type="EnsemblMetazoa" id="KAF7490193.1"/>
    </source>
</evidence>
<sequence length="431" mass="47340">MGTNLQGFADQTTRVLSSPSSVNLAPNCRTNRSSVLMPLNQFAGNVPPASYFTSLPPISPSTTTSTTTSTTAREDEDLAGPNDHHLHHSHLHHRRNRRCLNTSGDDEDEDDDDDDGGGGDDVDDDDVDDDENEEHDEAEEYDFEENVLDTTIFAHSATSTIIPTTIASIASSASEKSQKLSPSSTATVHTMRSKIRESGCEKSIIDSKTIELFDANELLYTSETMARTNGSTISFATNHTTSATTAISTTIGSIRSDQIGIDDHTRSSDTVIINSRFTVTPVLETDPIEQEEILIGKLKRMKINSSDLSSLTATDDSESLSISNIHQKQLQQQERSLMKALKEDYDDQNNQGDERTFRNSSETSDSSCDCSGKILNETQTSINISKLLNSNQSNTVNSSSTTTSSNNNQTAEKIKVYRKHKPSMQYQEYKV</sequence>
<name>A0A834RA72_SARSC</name>
<evidence type="ECO:0000313" key="2">
    <source>
        <dbReference type="EMBL" id="KAF7490193.1"/>
    </source>
</evidence>
<feature type="compositionally biased region" description="Low complexity" evidence="1">
    <location>
        <begin position="360"/>
        <end position="369"/>
    </location>
</feature>
<feature type="compositionally biased region" description="Acidic residues" evidence="1">
    <location>
        <begin position="104"/>
        <end position="146"/>
    </location>
</feature>
<accession>A0A834RA72</accession>
<dbReference type="EnsemblMetazoa" id="SSS_1363s_mrna">
    <property type="protein sequence ID" value="KAF7490193.1"/>
    <property type="gene ID" value="SSS_1363"/>
</dbReference>
<reference evidence="4" key="1">
    <citation type="journal article" date="2020" name="PLoS Negl. Trop. Dis.">
        <title>High-quality nuclear genome for Sarcoptes scabiei-A critical resource for a neglected parasite.</title>
        <authorList>
            <person name="Korhonen P.K."/>
            <person name="Gasser R.B."/>
            <person name="Ma G."/>
            <person name="Wang T."/>
            <person name="Stroehlein A.J."/>
            <person name="Young N.D."/>
            <person name="Ang C.S."/>
            <person name="Fernando D.D."/>
            <person name="Lu H.C."/>
            <person name="Taylor S."/>
            <person name="Reynolds S.L."/>
            <person name="Mofiz E."/>
            <person name="Najaraj S.H."/>
            <person name="Gowda H."/>
            <person name="Madugundu A."/>
            <person name="Renuse S."/>
            <person name="Holt D."/>
            <person name="Pandey A."/>
            <person name="Papenfuss A.T."/>
            <person name="Fischer K."/>
        </authorList>
    </citation>
    <scope>NUCLEOTIDE SEQUENCE [LARGE SCALE GENOMIC DNA]</scope>
</reference>
<feature type="compositionally biased region" description="Low complexity" evidence="1">
    <location>
        <begin position="391"/>
        <end position="410"/>
    </location>
</feature>
<gene>
    <name evidence="2" type="ORF">SSS_1363</name>
</gene>
<dbReference type="AlphaFoldDB" id="A0A834RA72"/>